<evidence type="ECO:0000256" key="1">
    <source>
        <dbReference type="ARBA" id="ARBA00004141"/>
    </source>
</evidence>
<evidence type="ECO:0000313" key="7">
    <source>
        <dbReference type="EMBL" id="KAK9811762.1"/>
    </source>
</evidence>
<dbReference type="Pfam" id="PF03124">
    <property type="entry name" value="EXS"/>
    <property type="match status" value="1"/>
</dbReference>
<feature type="domain" description="EXS" evidence="6">
    <location>
        <begin position="239"/>
        <end position="445"/>
    </location>
</feature>
<dbReference type="PROSITE" id="PS51380">
    <property type="entry name" value="EXS"/>
    <property type="match status" value="1"/>
</dbReference>
<dbReference type="GO" id="GO:0005737">
    <property type="term" value="C:cytoplasm"/>
    <property type="evidence" value="ECO:0007669"/>
    <property type="project" value="TreeGrafter"/>
</dbReference>
<keyword evidence="8" id="KW-1185">Reference proteome</keyword>
<comment type="subcellular location">
    <subcellularLocation>
        <location evidence="1">Membrane</location>
        <topology evidence="1">Multi-pass membrane protein</topology>
    </subcellularLocation>
</comment>
<proteinExistence type="predicted"/>
<sequence length="457" mass="52382">MERHKGSLLGEGLLSTRGPAAAGEFRESPVHAYSSTTWPLSYGVQKPLFFVWMGVCICGIVAMLHSTVADMVELFYIYYQPLIPMLGMLWLWGINVRFFEQRCIKYDVCFSVRDQKYLLTSRQIFQAAGLLSTLVMTSAALFTYHCAYGHEKTASFHPPLVYTVMATLFLLPVNLAFKDTRLFFSSTFWRVVTPFREVSWADFLLADILTSLAKPLSDAERAMCHLTSGPVMQPHTTDQLCGSSSMIIPLGLSLPYAWRFFQCIRVYTDTGNKAQLLNALKYSTAFPVIILSSMKYQVASSDWVGFYKPLWLAAACLNSAYSYFWDIERDWEISFFSNSTGEKVCAGISKPVLRSEQQYPRLFYYYLMVSNLLLRLSWTYKLSPHLRRNHFTVLVFTLLEAGRRFQWIFVRIEVELRKLQHQKPELGQLVPALPPKDGFPAMSKLVKNHNHLETDIP</sequence>
<evidence type="ECO:0000256" key="4">
    <source>
        <dbReference type="ARBA" id="ARBA00023136"/>
    </source>
</evidence>
<feature type="transmembrane region" description="Helical" evidence="5">
    <location>
        <begin position="362"/>
        <end position="380"/>
    </location>
</feature>
<evidence type="ECO:0000259" key="6">
    <source>
        <dbReference type="PROSITE" id="PS51380"/>
    </source>
</evidence>
<dbReference type="Proteomes" id="UP001489004">
    <property type="component" value="Unassembled WGS sequence"/>
</dbReference>
<evidence type="ECO:0000313" key="8">
    <source>
        <dbReference type="Proteomes" id="UP001489004"/>
    </source>
</evidence>
<feature type="transmembrane region" description="Helical" evidence="5">
    <location>
        <begin position="124"/>
        <end position="144"/>
    </location>
</feature>
<protein>
    <recommendedName>
        <fullName evidence="6">EXS domain-containing protein</fullName>
    </recommendedName>
</protein>
<evidence type="ECO:0000256" key="5">
    <source>
        <dbReference type="SAM" id="Phobius"/>
    </source>
</evidence>
<dbReference type="InterPro" id="IPR004342">
    <property type="entry name" value="EXS_C"/>
</dbReference>
<keyword evidence="3 5" id="KW-1133">Transmembrane helix</keyword>
<dbReference type="PANTHER" id="PTHR10783:SF46">
    <property type="entry name" value="PROTEIN ERD1 HOMOLOG 2"/>
    <property type="match status" value="1"/>
</dbReference>
<keyword evidence="4 5" id="KW-0472">Membrane</keyword>
<name>A0AAW1PTG6_9CHLO</name>
<dbReference type="PANTHER" id="PTHR10783">
    <property type="entry name" value="XENOTROPIC AND POLYTROPIC RETROVIRUS RECEPTOR 1-RELATED"/>
    <property type="match status" value="1"/>
</dbReference>
<feature type="transmembrane region" description="Helical" evidence="5">
    <location>
        <begin position="74"/>
        <end position="92"/>
    </location>
</feature>
<keyword evidence="2 5" id="KW-0812">Transmembrane</keyword>
<evidence type="ECO:0000256" key="2">
    <source>
        <dbReference type="ARBA" id="ARBA00022692"/>
    </source>
</evidence>
<reference evidence="7 8" key="1">
    <citation type="journal article" date="2024" name="Nat. Commun.">
        <title>Phylogenomics reveals the evolutionary origins of lichenization in chlorophyte algae.</title>
        <authorList>
            <person name="Puginier C."/>
            <person name="Libourel C."/>
            <person name="Otte J."/>
            <person name="Skaloud P."/>
            <person name="Haon M."/>
            <person name="Grisel S."/>
            <person name="Petersen M."/>
            <person name="Berrin J.G."/>
            <person name="Delaux P.M."/>
            <person name="Dal Grande F."/>
            <person name="Keller J."/>
        </authorList>
    </citation>
    <scope>NUCLEOTIDE SEQUENCE [LARGE SCALE GENOMIC DNA]</scope>
    <source>
        <strain evidence="7 8">SAG 2043</strain>
    </source>
</reference>
<feature type="transmembrane region" description="Helical" evidence="5">
    <location>
        <begin position="156"/>
        <end position="177"/>
    </location>
</feature>
<evidence type="ECO:0000256" key="3">
    <source>
        <dbReference type="ARBA" id="ARBA00022989"/>
    </source>
</evidence>
<gene>
    <name evidence="7" type="ORF">WJX72_009628</name>
</gene>
<accession>A0AAW1PTG6</accession>
<dbReference type="GO" id="GO:0016020">
    <property type="term" value="C:membrane"/>
    <property type="evidence" value="ECO:0007669"/>
    <property type="project" value="UniProtKB-SubCell"/>
</dbReference>
<feature type="transmembrane region" description="Helical" evidence="5">
    <location>
        <begin position="48"/>
        <end position="68"/>
    </location>
</feature>
<dbReference type="EMBL" id="JALJOR010000009">
    <property type="protein sequence ID" value="KAK9811762.1"/>
    <property type="molecule type" value="Genomic_DNA"/>
</dbReference>
<organism evidence="7 8">
    <name type="scientific">[Myrmecia] bisecta</name>
    <dbReference type="NCBI Taxonomy" id="41462"/>
    <lineage>
        <taxon>Eukaryota</taxon>
        <taxon>Viridiplantae</taxon>
        <taxon>Chlorophyta</taxon>
        <taxon>core chlorophytes</taxon>
        <taxon>Trebouxiophyceae</taxon>
        <taxon>Trebouxiales</taxon>
        <taxon>Trebouxiaceae</taxon>
        <taxon>Myrmecia</taxon>
    </lineage>
</organism>
<dbReference type="AlphaFoldDB" id="A0AAW1PTG6"/>
<comment type="caution">
    <text evidence="7">The sequence shown here is derived from an EMBL/GenBank/DDBJ whole genome shotgun (WGS) entry which is preliminary data.</text>
</comment>